<evidence type="ECO:0000313" key="2">
    <source>
        <dbReference type="EMBL" id="PIC31983.1"/>
    </source>
</evidence>
<evidence type="ECO:0000256" key="1">
    <source>
        <dbReference type="SAM" id="MobiDB-lite"/>
    </source>
</evidence>
<organism evidence="2 3">
    <name type="scientific">Caenorhabditis nigoni</name>
    <dbReference type="NCBI Taxonomy" id="1611254"/>
    <lineage>
        <taxon>Eukaryota</taxon>
        <taxon>Metazoa</taxon>
        <taxon>Ecdysozoa</taxon>
        <taxon>Nematoda</taxon>
        <taxon>Chromadorea</taxon>
        <taxon>Rhabditida</taxon>
        <taxon>Rhabditina</taxon>
        <taxon>Rhabditomorpha</taxon>
        <taxon>Rhabditoidea</taxon>
        <taxon>Rhabditidae</taxon>
        <taxon>Peloderinae</taxon>
        <taxon>Caenorhabditis</taxon>
    </lineage>
</organism>
<feature type="region of interest" description="Disordered" evidence="1">
    <location>
        <begin position="37"/>
        <end position="100"/>
    </location>
</feature>
<accession>A0A2G5TXL6</accession>
<comment type="caution">
    <text evidence="2">The sequence shown here is derived from an EMBL/GenBank/DDBJ whole genome shotgun (WGS) entry which is preliminary data.</text>
</comment>
<keyword evidence="3" id="KW-1185">Reference proteome</keyword>
<protein>
    <recommendedName>
        <fullName evidence="4">DUF38 domain-containing protein</fullName>
    </recommendedName>
</protein>
<name>A0A2G5TXL6_9PELO</name>
<proteinExistence type="predicted"/>
<gene>
    <name evidence="2" type="primary">Cnig_chr_IV.g12491</name>
    <name evidence="2" type="ORF">B9Z55_012491</name>
</gene>
<dbReference type="Proteomes" id="UP000230233">
    <property type="component" value="Chromosome IV"/>
</dbReference>
<evidence type="ECO:0000313" key="3">
    <source>
        <dbReference type="Proteomes" id="UP000230233"/>
    </source>
</evidence>
<evidence type="ECO:0008006" key="4">
    <source>
        <dbReference type="Google" id="ProtNLM"/>
    </source>
</evidence>
<reference evidence="3" key="1">
    <citation type="submission" date="2017-10" db="EMBL/GenBank/DDBJ databases">
        <title>Rapid genome shrinkage in a self-fertile nematode reveals novel sperm competition proteins.</title>
        <authorList>
            <person name="Yin D."/>
            <person name="Schwarz E.M."/>
            <person name="Thomas C.G."/>
            <person name="Felde R.L."/>
            <person name="Korf I.F."/>
            <person name="Cutter A.D."/>
            <person name="Schartner C.M."/>
            <person name="Ralston E.J."/>
            <person name="Meyer B.J."/>
            <person name="Haag E.S."/>
        </authorList>
    </citation>
    <scope>NUCLEOTIDE SEQUENCE [LARGE SCALE GENOMIC DNA]</scope>
    <source>
        <strain evidence="3">JU1422</strain>
    </source>
</reference>
<dbReference type="EMBL" id="PDUG01000004">
    <property type="protein sequence ID" value="PIC31983.1"/>
    <property type="molecule type" value="Genomic_DNA"/>
</dbReference>
<feature type="compositionally biased region" description="Basic and acidic residues" evidence="1">
    <location>
        <begin position="72"/>
        <end position="94"/>
    </location>
</feature>
<sequence>MNWKLQSFNSGQSYGGFIQKLLNERIPFREAHRRLLQDIDNDTSDMDQSSSSSSLTQRPGVKRLSSPMSAPEEPRPSKMNRQEEPEALNPEEHPGSLIEQHPFLQRVKQKRVSYYLGIYDPQNEFPHQVNHIIQIGQVRDFYEELMLAGVDSCPRDAENFCLAEIANIWDLLFFRMISPQCCKSAENFIVNQISNLKLVIGLENVRIEIKSKDRNKTTIEYRRNEQGKEEVRCDNRIVEYDTPSYKVLAACDFYFLMRMPSLALERFGIKIDPLPDDMPQEDVRFVDNSLLKITTGLITDKKPNNLRVTKFAYMFIRESDVLDEDAVELDTFTCLLEDRDLKTVKLRAWNDQMIFQANNYPNMVHNCLMRRHSVRCALPIWTNVETLDIRDEIVFMADEDFTWEWVYFFPKILVPRLSGDDVWNAQRNLQLEGHEHQQYTVTCSQDLNHDEIVEAYIRSDVRGKFENHPALGFPMKHTRIRGDGNTYVLEMIPKQTKVTVRATMEDDLNG</sequence>
<dbReference type="AlphaFoldDB" id="A0A2G5TXL6"/>
<dbReference type="OrthoDB" id="10301186at2759"/>